<comment type="similarity">
    <text evidence="1">Belongs to the FAM216 family.</text>
</comment>
<proteinExistence type="inferred from homology"/>
<dbReference type="EMBL" id="JBHFQA010000010">
    <property type="protein sequence ID" value="KAL2092762.1"/>
    <property type="molecule type" value="Genomic_DNA"/>
</dbReference>
<dbReference type="Pfam" id="PF04139">
    <property type="entry name" value="Rad9"/>
    <property type="match status" value="1"/>
</dbReference>
<dbReference type="Proteomes" id="UP001591681">
    <property type="component" value="Unassembled WGS sequence"/>
</dbReference>
<dbReference type="InterPro" id="IPR007268">
    <property type="entry name" value="Rad9/Ddc1"/>
</dbReference>
<keyword evidence="4" id="KW-1185">Reference proteome</keyword>
<dbReference type="PANTHER" id="PTHR15237:SF2">
    <property type="entry name" value="CELL CYCLE CHECKPOINT CONTROL PROTEIN RAD9B"/>
    <property type="match status" value="1"/>
</dbReference>
<sequence length="457" mass="49994">MFLQHPSLTAGQKRYLCSIASVYSTEHLRRQMRQHYLHMLRNCAGTGHRSAGKHRGPALGACPQAQPASSAYRGEGPSSLARTSTDRERHSSTANSDKLILPQIISQNRSADRYPDLLALRAVNSAQSAYACFLFSPVFFRVYLLPPSTSHSHSTPLKCKLAMKSVLPLFRCLATLERNVDSCEISVGTEENRVVCKFCCRHDRAKTMSTEMSLHPDEFDYFQVGIDSHITFCLKELRVPVSFSLEDMTVTATVVLATLEESTNAPLSQTASPQMDPVHRCGGPPLGPVSTATHCGPRECGGAMEGERGAVAPPQGDPVWEEEGRVESSQASPVFHPVLHLRKLLELPIPALSQEDAQFDHNMDTEAMCATLNMAPTHSQTVLMENMEAEPVSATPKMATNTMPSTPPTAKVRSLLFGALCLQNPDASQPALPTLAWASDTEDDPTDNQQQTHTTEE</sequence>
<evidence type="ECO:0000313" key="4">
    <source>
        <dbReference type="Proteomes" id="UP001591681"/>
    </source>
</evidence>
<dbReference type="PANTHER" id="PTHR15237">
    <property type="entry name" value="DNA REPAIR PROTEIN RAD9"/>
    <property type="match status" value="1"/>
</dbReference>
<dbReference type="Gene3D" id="3.70.10.10">
    <property type="match status" value="2"/>
</dbReference>
<reference evidence="3 4" key="1">
    <citation type="submission" date="2024-09" db="EMBL/GenBank/DDBJ databases">
        <title>A chromosome-level genome assembly of Gray's grenadier anchovy, Coilia grayii.</title>
        <authorList>
            <person name="Fu Z."/>
        </authorList>
    </citation>
    <scope>NUCLEOTIDE SEQUENCE [LARGE SCALE GENOMIC DNA]</scope>
    <source>
        <strain evidence="3">G4</strain>
        <tissue evidence="3">Muscle</tissue>
    </source>
</reference>
<dbReference type="AlphaFoldDB" id="A0ABD1K0V8"/>
<name>A0ABD1K0V8_9TELE</name>
<evidence type="ECO:0000256" key="1">
    <source>
        <dbReference type="ARBA" id="ARBA00008615"/>
    </source>
</evidence>
<feature type="region of interest" description="Disordered" evidence="2">
    <location>
        <begin position="47"/>
        <end position="94"/>
    </location>
</feature>
<evidence type="ECO:0000256" key="2">
    <source>
        <dbReference type="SAM" id="MobiDB-lite"/>
    </source>
</evidence>
<organism evidence="3 4">
    <name type="scientific">Coilia grayii</name>
    <name type="common">Gray's grenadier anchovy</name>
    <dbReference type="NCBI Taxonomy" id="363190"/>
    <lineage>
        <taxon>Eukaryota</taxon>
        <taxon>Metazoa</taxon>
        <taxon>Chordata</taxon>
        <taxon>Craniata</taxon>
        <taxon>Vertebrata</taxon>
        <taxon>Euteleostomi</taxon>
        <taxon>Actinopterygii</taxon>
        <taxon>Neopterygii</taxon>
        <taxon>Teleostei</taxon>
        <taxon>Clupei</taxon>
        <taxon>Clupeiformes</taxon>
        <taxon>Clupeoidei</taxon>
        <taxon>Engraulidae</taxon>
        <taxon>Coilinae</taxon>
        <taxon>Coilia</taxon>
    </lineage>
</organism>
<protein>
    <submittedName>
        <fullName evidence="3">Uncharacterized protein</fullName>
    </submittedName>
</protein>
<feature type="compositionally biased region" description="Polar residues" evidence="2">
    <location>
        <begin position="447"/>
        <end position="457"/>
    </location>
</feature>
<dbReference type="InterPro" id="IPR029373">
    <property type="entry name" value="FAM216"/>
</dbReference>
<dbReference type="Pfam" id="PF15107">
    <property type="entry name" value="FAM216B"/>
    <property type="match status" value="1"/>
</dbReference>
<comment type="caution">
    <text evidence="3">The sequence shown here is derived from an EMBL/GenBank/DDBJ whole genome shotgun (WGS) entry which is preliminary data.</text>
</comment>
<evidence type="ECO:0000313" key="3">
    <source>
        <dbReference type="EMBL" id="KAL2092762.1"/>
    </source>
</evidence>
<feature type="region of interest" description="Disordered" evidence="2">
    <location>
        <begin position="428"/>
        <end position="457"/>
    </location>
</feature>
<accession>A0ABD1K0V8</accession>
<gene>
    <name evidence="3" type="ORF">ACEWY4_012560</name>
</gene>